<protein>
    <submittedName>
        <fullName evidence="2">Uncharacterized protein</fullName>
    </submittedName>
</protein>
<proteinExistence type="predicted"/>
<dbReference type="STRING" id="1353009.A0A1Y2I792"/>
<evidence type="ECO:0000313" key="3">
    <source>
        <dbReference type="Proteomes" id="UP000193067"/>
    </source>
</evidence>
<dbReference type="AlphaFoldDB" id="A0A1Y2I792"/>
<dbReference type="Proteomes" id="UP000193067">
    <property type="component" value="Unassembled WGS sequence"/>
</dbReference>
<accession>A0A1Y2I792</accession>
<feature type="transmembrane region" description="Helical" evidence="1">
    <location>
        <begin position="50"/>
        <end position="72"/>
    </location>
</feature>
<keyword evidence="1" id="KW-1133">Transmembrane helix</keyword>
<organism evidence="2 3">
    <name type="scientific">Trametes coccinea (strain BRFM310)</name>
    <name type="common">Pycnoporus coccineus</name>
    <dbReference type="NCBI Taxonomy" id="1353009"/>
    <lineage>
        <taxon>Eukaryota</taxon>
        <taxon>Fungi</taxon>
        <taxon>Dikarya</taxon>
        <taxon>Basidiomycota</taxon>
        <taxon>Agaricomycotina</taxon>
        <taxon>Agaricomycetes</taxon>
        <taxon>Polyporales</taxon>
        <taxon>Polyporaceae</taxon>
        <taxon>Trametes</taxon>
    </lineage>
</organism>
<evidence type="ECO:0000256" key="1">
    <source>
        <dbReference type="SAM" id="Phobius"/>
    </source>
</evidence>
<dbReference type="OrthoDB" id="2384193at2759"/>
<evidence type="ECO:0000313" key="2">
    <source>
        <dbReference type="EMBL" id="OSC96270.1"/>
    </source>
</evidence>
<feature type="transmembrane region" description="Helical" evidence="1">
    <location>
        <begin position="6"/>
        <end position="29"/>
    </location>
</feature>
<keyword evidence="3" id="KW-1185">Reference proteome</keyword>
<keyword evidence="1" id="KW-0812">Transmembrane</keyword>
<dbReference type="EMBL" id="KZ084199">
    <property type="protein sequence ID" value="OSC96270.1"/>
    <property type="molecule type" value="Genomic_DNA"/>
</dbReference>
<keyword evidence="1" id="KW-0472">Membrane</keyword>
<reference evidence="2 3" key="1">
    <citation type="journal article" date="2015" name="Biotechnol. Biofuels">
        <title>Enhanced degradation of softwood versus hardwood by the white-rot fungus Pycnoporus coccineus.</title>
        <authorList>
            <person name="Couturier M."/>
            <person name="Navarro D."/>
            <person name="Chevret D."/>
            <person name="Henrissat B."/>
            <person name="Piumi F."/>
            <person name="Ruiz-Duenas F.J."/>
            <person name="Martinez A.T."/>
            <person name="Grigoriev I.V."/>
            <person name="Riley R."/>
            <person name="Lipzen A."/>
            <person name="Berrin J.G."/>
            <person name="Master E.R."/>
            <person name="Rosso M.N."/>
        </authorList>
    </citation>
    <scope>NUCLEOTIDE SEQUENCE [LARGE SCALE GENOMIC DNA]</scope>
    <source>
        <strain evidence="2 3">BRFM310</strain>
    </source>
</reference>
<name>A0A1Y2I792_TRAC3</name>
<feature type="non-terminal residue" evidence="2">
    <location>
        <position position="116"/>
    </location>
</feature>
<gene>
    <name evidence="2" type="ORF">PYCCODRAFT_1429194</name>
</gene>
<sequence>MSTASGTAFLLWSILSVLFLVFLVHHLWCYDRFKCLRWSAGRQPGAFKRVMTYSYLAAVPLFAFYSIGMTVIKYSEGFIMTPDGSFIPMPIDLYREPNRSWVLPLQFVFSIAFALE</sequence>